<dbReference type="InterPro" id="IPR009003">
    <property type="entry name" value="Peptidase_S1_PA"/>
</dbReference>
<protein>
    <submittedName>
        <fullName evidence="9">Serine protease snake-like</fullName>
    </submittedName>
</protein>
<dbReference type="SMART" id="SM00020">
    <property type="entry name" value="Tryp_SPc"/>
    <property type="match status" value="1"/>
</dbReference>
<feature type="signal peptide" evidence="5">
    <location>
        <begin position="1"/>
        <end position="18"/>
    </location>
</feature>
<keyword evidence="2" id="KW-1015">Disulfide bond</keyword>
<dbReference type="InterPro" id="IPR018114">
    <property type="entry name" value="TRYPSIN_HIS"/>
</dbReference>
<gene>
    <name evidence="9" type="primary">LOC113399279</name>
</gene>
<keyword evidence="4" id="KW-0378">Hydrolase</keyword>
<keyword evidence="4" id="KW-0645">Protease</keyword>
<dbReference type="PANTHER" id="PTHR24252">
    <property type="entry name" value="ACROSIN-RELATED"/>
    <property type="match status" value="1"/>
</dbReference>
<dbReference type="GO" id="GO:0006508">
    <property type="term" value="P:proteolysis"/>
    <property type="evidence" value="ECO:0007669"/>
    <property type="project" value="UniProtKB-KW"/>
</dbReference>
<comment type="similarity">
    <text evidence="3">Belongs to the peptidase S1 family. CLIP subfamily.</text>
</comment>
<feature type="domain" description="Clip" evidence="7">
    <location>
        <begin position="20"/>
        <end position="62"/>
    </location>
</feature>
<dbReference type="Gene3D" id="2.40.10.10">
    <property type="entry name" value="Trypsin-like serine proteases"/>
    <property type="match status" value="1"/>
</dbReference>
<feature type="chain" id="PRO_5046451051" evidence="5">
    <location>
        <begin position="19"/>
        <end position="391"/>
    </location>
</feature>
<dbReference type="InterPro" id="IPR043504">
    <property type="entry name" value="Peptidase_S1_PA_chymotrypsin"/>
</dbReference>
<dbReference type="RefSeq" id="XP_026494159.2">
    <property type="nucleotide sequence ID" value="XM_026638374.2"/>
</dbReference>
<dbReference type="PANTHER" id="PTHR24252:SF7">
    <property type="entry name" value="HYALIN"/>
    <property type="match status" value="1"/>
</dbReference>
<keyword evidence="1 5" id="KW-0732">Signal</keyword>
<dbReference type="GeneID" id="113399279"/>
<dbReference type="AlphaFoldDB" id="A0A8B8IAU2"/>
<evidence type="ECO:0000259" key="7">
    <source>
        <dbReference type="PROSITE" id="PS51888"/>
    </source>
</evidence>
<evidence type="ECO:0000259" key="6">
    <source>
        <dbReference type="PROSITE" id="PS50240"/>
    </source>
</evidence>
<dbReference type="InterPro" id="IPR001314">
    <property type="entry name" value="Peptidase_S1A"/>
</dbReference>
<dbReference type="CDD" id="cd00190">
    <property type="entry name" value="Tryp_SPc"/>
    <property type="match status" value="1"/>
</dbReference>
<evidence type="ECO:0000256" key="1">
    <source>
        <dbReference type="ARBA" id="ARBA00022729"/>
    </source>
</evidence>
<organism evidence="8 9">
    <name type="scientific">Vanessa tameamea</name>
    <name type="common">Kamehameha butterfly</name>
    <dbReference type="NCBI Taxonomy" id="334116"/>
    <lineage>
        <taxon>Eukaryota</taxon>
        <taxon>Metazoa</taxon>
        <taxon>Ecdysozoa</taxon>
        <taxon>Arthropoda</taxon>
        <taxon>Hexapoda</taxon>
        <taxon>Insecta</taxon>
        <taxon>Pterygota</taxon>
        <taxon>Neoptera</taxon>
        <taxon>Endopterygota</taxon>
        <taxon>Lepidoptera</taxon>
        <taxon>Glossata</taxon>
        <taxon>Ditrysia</taxon>
        <taxon>Papilionoidea</taxon>
        <taxon>Nymphalidae</taxon>
        <taxon>Nymphalinae</taxon>
        <taxon>Vanessa</taxon>
    </lineage>
</organism>
<dbReference type="SUPFAM" id="SSF50494">
    <property type="entry name" value="Trypsin-like serine proteases"/>
    <property type="match status" value="1"/>
</dbReference>
<evidence type="ECO:0000256" key="3">
    <source>
        <dbReference type="ARBA" id="ARBA00024195"/>
    </source>
</evidence>
<dbReference type="InterPro" id="IPR033116">
    <property type="entry name" value="TRYPSIN_SER"/>
</dbReference>
<dbReference type="PROSITE" id="PS51888">
    <property type="entry name" value="CLIP"/>
    <property type="match status" value="1"/>
</dbReference>
<dbReference type="Proteomes" id="UP001652626">
    <property type="component" value="Chromosome 29"/>
</dbReference>
<feature type="domain" description="Peptidase S1" evidence="6">
    <location>
        <begin position="145"/>
        <end position="390"/>
    </location>
</feature>
<dbReference type="GO" id="GO:0090729">
    <property type="term" value="F:toxin activity"/>
    <property type="evidence" value="ECO:0007669"/>
    <property type="project" value="UniProtKB-KW"/>
</dbReference>
<evidence type="ECO:0000313" key="9">
    <source>
        <dbReference type="RefSeq" id="XP_026494159.2"/>
    </source>
</evidence>
<dbReference type="PROSITE" id="PS50240">
    <property type="entry name" value="TRYPSIN_DOM"/>
    <property type="match status" value="1"/>
</dbReference>
<dbReference type="PROSITE" id="PS00135">
    <property type="entry name" value="TRYPSIN_SER"/>
    <property type="match status" value="1"/>
</dbReference>
<dbReference type="GO" id="GO:0004252">
    <property type="term" value="F:serine-type endopeptidase activity"/>
    <property type="evidence" value="ECO:0007669"/>
    <property type="project" value="InterPro"/>
</dbReference>
<evidence type="ECO:0000313" key="8">
    <source>
        <dbReference type="Proteomes" id="UP001652626"/>
    </source>
</evidence>
<name>A0A8B8IAU2_VANTA</name>
<proteinExistence type="inferred from homology"/>
<dbReference type="OMA" id="ILVYHKE"/>
<dbReference type="InterPro" id="IPR022700">
    <property type="entry name" value="CLIP"/>
</dbReference>
<keyword evidence="4" id="KW-0720">Serine protease</keyword>
<dbReference type="Pfam" id="PF00089">
    <property type="entry name" value="Trypsin"/>
    <property type="match status" value="1"/>
</dbReference>
<reference evidence="9" key="1">
    <citation type="submission" date="2025-08" db="UniProtKB">
        <authorList>
            <consortium name="RefSeq"/>
        </authorList>
    </citation>
    <scope>IDENTIFICATION</scope>
    <source>
        <tissue evidence="9">Whole body</tissue>
    </source>
</reference>
<dbReference type="PRINTS" id="PR00722">
    <property type="entry name" value="CHYMOTRYPSIN"/>
</dbReference>
<evidence type="ECO:0000256" key="4">
    <source>
        <dbReference type="RuleBase" id="RU363034"/>
    </source>
</evidence>
<dbReference type="OrthoDB" id="6339452at2759"/>
<dbReference type="InterPro" id="IPR001254">
    <property type="entry name" value="Trypsin_dom"/>
</dbReference>
<evidence type="ECO:0000256" key="2">
    <source>
        <dbReference type="ARBA" id="ARBA00023157"/>
    </source>
</evidence>
<dbReference type="GO" id="GO:0005576">
    <property type="term" value="C:extracellular region"/>
    <property type="evidence" value="ECO:0007669"/>
    <property type="project" value="UniProtKB-SubCell"/>
</dbReference>
<sequence>MFVLFIGLFVAIHGLKTGDECTTPNGMPGICKGVRECESAIKQIKQMIVPPLCDKVNLIVCCEEQKLQMVMAPKIDSTRNRKMLTPVYKETCESLSSNITLPMRKSLQKCLEYQDMLVYPCQYSLTPNAGKVRAQNCNWKPESLIIGGTDSYQGEFPHMAHLGYGKNNVQYKCAGVLISDRFVLTAGHCTHSRLSGAVTKVRIGFLRQSEEITELTEYSVKEIYKHPSYNPTRVYDDIALIETDRSMHLSQFAVPACLHDGSPINDTEVFATGWGTTQFKRDTNPDTLQKVTLEKFTNEECRAQSEIHAIRNMPSGYDPTKQICYGHRYMSRDSCQGDSGGPIQIKHPEIKCMYLINGIISSGKWCGIPGSPGFYTRVSNYIDWIESVVWP</sequence>
<evidence type="ECO:0000256" key="5">
    <source>
        <dbReference type="SAM" id="SignalP"/>
    </source>
</evidence>
<keyword evidence="8" id="KW-1185">Reference proteome</keyword>
<accession>A0A8B8IAU2</accession>
<dbReference type="PROSITE" id="PS00134">
    <property type="entry name" value="TRYPSIN_HIS"/>
    <property type="match status" value="1"/>
</dbReference>